<dbReference type="InParanoid" id="A0A194XU38"/>
<name>A0A194XU38_MOLSC</name>
<accession>A0A194XU38</accession>
<dbReference type="OrthoDB" id="10680419at2759"/>
<gene>
    <name evidence="1" type="ORF">LY89DRAFT_662531</name>
</gene>
<dbReference type="AlphaFoldDB" id="A0A194XU38"/>
<proteinExistence type="predicted"/>
<evidence type="ECO:0000313" key="1">
    <source>
        <dbReference type="EMBL" id="KUJ23723.1"/>
    </source>
</evidence>
<dbReference type="Proteomes" id="UP000070700">
    <property type="component" value="Unassembled WGS sequence"/>
</dbReference>
<reference evidence="1 2" key="1">
    <citation type="submission" date="2015-10" db="EMBL/GenBank/DDBJ databases">
        <title>Full genome of DAOMC 229536 Phialocephala scopiformis, a fungal endophyte of spruce producing the potent anti-insectan compound rugulosin.</title>
        <authorList>
            <consortium name="DOE Joint Genome Institute"/>
            <person name="Walker A.K."/>
            <person name="Frasz S.L."/>
            <person name="Seifert K.A."/>
            <person name="Miller J.D."/>
            <person name="Mondo S.J."/>
            <person name="Labutti K."/>
            <person name="Lipzen A."/>
            <person name="Dockter R."/>
            <person name="Kennedy M."/>
            <person name="Grigoriev I.V."/>
            <person name="Spatafora J.W."/>
        </authorList>
    </citation>
    <scope>NUCLEOTIDE SEQUENCE [LARGE SCALE GENOMIC DNA]</scope>
    <source>
        <strain evidence="1 2">CBS 120377</strain>
    </source>
</reference>
<dbReference type="GeneID" id="28822377"/>
<evidence type="ECO:0000313" key="2">
    <source>
        <dbReference type="Proteomes" id="UP000070700"/>
    </source>
</evidence>
<dbReference type="RefSeq" id="XP_018078078.1">
    <property type="nucleotide sequence ID" value="XM_018212651.1"/>
</dbReference>
<keyword evidence="2" id="KW-1185">Reference proteome</keyword>
<sequence length="225" mass="25986">MSKYGQMISEERSDHLNQQLARQGVEEYVLRRGNWPRQLLESVSRPTRSSPYTGIPSNHEHCIVQDEVCTQNLDLIKGIWNDSNKDDFDMRELQERNEESGFGYTSYNADTFPSFVHNENNHDIIANERWRTPADLPRIAARELVDGMIDIFLPLEENGVKVNDPEELARRRDYFLPRDGENGRLESQVLIEHLSGVRAATKMPSEPAQTLVMDGFGVLHWRFPC</sequence>
<dbReference type="EMBL" id="KQ947404">
    <property type="protein sequence ID" value="KUJ23723.1"/>
    <property type="molecule type" value="Genomic_DNA"/>
</dbReference>
<dbReference type="KEGG" id="psco:LY89DRAFT_662531"/>
<protein>
    <submittedName>
        <fullName evidence="1">Uncharacterized protein</fullName>
    </submittedName>
</protein>
<organism evidence="1 2">
    <name type="scientific">Mollisia scopiformis</name>
    <name type="common">Conifer needle endophyte fungus</name>
    <name type="synonym">Phialocephala scopiformis</name>
    <dbReference type="NCBI Taxonomy" id="149040"/>
    <lineage>
        <taxon>Eukaryota</taxon>
        <taxon>Fungi</taxon>
        <taxon>Dikarya</taxon>
        <taxon>Ascomycota</taxon>
        <taxon>Pezizomycotina</taxon>
        <taxon>Leotiomycetes</taxon>
        <taxon>Helotiales</taxon>
        <taxon>Mollisiaceae</taxon>
        <taxon>Mollisia</taxon>
    </lineage>
</organism>